<gene>
    <name evidence="2" type="ORF">BT96DRAFT_1026361</name>
</gene>
<evidence type="ECO:0008006" key="4">
    <source>
        <dbReference type="Google" id="ProtNLM"/>
    </source>
</evidence>
<sequence length="304" mass="33541">MLEGESDWIMLIKDAGAFRANSRNKNKAWSIRIHDKSMTDSKESTGTKKKKTANSATEVELSLLLTSDAALLVAIQKKHHCNACQAPCYVLANGDHYHYDDADMNLWVTLASCHSTTIDKTPDEILTKLGEKSLRQKAEARCTMALPPATPANPVVPASDAIQQMVLMMGAMTPLVAGMLHGHDCSPARHSSSSLAKCSQELESSPTAPDSSPSKAPVSKNVDLDEWLPQVDAHVERGKRNANYAQYVASLNAKGIFDLDDLVHLTHDQLEDFTGMEYGFRERLFKYAREDLGVKLSKRQRTDN</sequence>
<dbReference type="OrthoDB" id="3027237at2759"/>
<reference evidence="2" key="1">
    <citation type="journal article" date="2019" name="Environ. Microbiol.">
        <title>Fungal ecological strategies reflected in gene transcription - a case study of two litter decomposers.</title>
        <authorList>
            <person name="Barbi F."/>
            <person name="Kohler A."/>
            <person name="Barry K."/>
            <person name="Baskaran P."/>
            <person name="Daum C."/>
            <person name="Fauchery L."/>
            <person name="Ihrmark K."/>
            <person name="Kuo A."/>
            <person name="LaButti K."/>
            <person name="Lipzen A."/>
            <person name="Morin E."/>
            <person name="Grigoriev I.V."/>
            <person name="Henrissat B."/>
            <person name="Lindahl B."/>
            <person name="Martin F."/>
        </authorList>
    </citation>
    <scope>NUCLEOTIDE SEQUENCE</scope>
    <source>
        <strain evidence="2">JB14</strain>
    </source>
</reference>
<feature type="region of interest" description="Disordered" evidence="1">
    <location>
        <begin position="190"/>
        <end position="222"/>
    </location>
</feature>
<organism evidence="2 3">
    <name type="scientific">Gymnopus androsaceus JB14</name>
    <dbReference type="NCBI Taxonomy" id="1447944"/>
    <lineage>
        <taxon>Eukaryota</taxon>
        <taxon>Fungi</taxon>
        <taxon>Dikarya</taxon>
        <taxon>Basidiomycota</taxon>
        <taxon>Agaricomycotina</taxon>
        <taxon>Agaricomycetes</taxon>
        <taxon>Agaricomycetidae</taxon>
        <taxon>Agaricales</taxon>
        <taxon>Marasmiineae</taxon>
        <taxon>Omphalotaceae</taxon>
        <taxon>Gymnopus</taxon>
    </lineage>
</organism>
<keyword evidence="3" id="KW-1185">Reference proteome</keyword>
<evidence type="ECO:0000313" key="2">
    <source>
        <dbReference type="EMBL" id="KAE9386125.1"/>
    </source>
</evidence>
<evidence type="ECO:0000313" key="3">
    <source>
        <dbReference type="Proteomes" id="UP000799118"/>
    </source>
</evidence>
<name>A0A6A4GLH7_9AGAR</name>
<accession>A0A6A4GLH7</accession>
<protein>
    <recommendedName>
        <fullName evidence="4">SAM domain-containing protein</fullName>
    </recommendedName>
</protein>
<dbReference type="EMBL" id="ML769910">
    <property type="protein sequence ID" value="KAE9386125.1"/>
    <property type="molecule type" value="Genomic_DNA"/>
</dbReference>
<proteinExistence type="predicted"/>
<feature type="compositionally biased region" description="Polar residues" evidence="1">
    <location>
        <begin position="190"/>
        <end position="214"/>
    </location>
</feature>
<dbReference type="AlphaFoldDB" id="A0A6A4GLH7"/>
<evidence type="ECO:0000256" key="1">
    <source>
        <dbReference type="SAM" id="MobiDB-lite"/>
    </source>
</evidence>
<dbReference type="Proteomes" id="UP000799118">
    <property type="component" value="Unassembled WGS sequence"/>
</dbReference>